<keyword evidence="3 4" id="KW-0812">Transmembrane</keyword>
<evidence type="ECO:0000313" key="4">
    <source>
        <dbReference type="EMBL" id="EAS00111.2"/>
    </source>
</evidence>
<dbReference type="RefSeq" id="XP_001020356.2">
    <property type="nucleotide sequence ID" value="XM_001020356.2"/>
</dbReference>
<feature type="transmembrane region" description="Helical" evidence="3">
    <location>
        <begin position="2486"/>
        <end position="2506"/>
    </location>
</feature>
<dbReference type="Proteomes" id="UP000009168">
    <property type="component" value="Unassembled WGS sequence"/>
</dbReference>
<dbReference type="KEGG" id="tet:TTHERM_00796700"/>
<organism evidence="4 5">
    <name type="scientific">Tetrahymena thermophila (strain SB210)</name>
    <dbReference type="NCBI Taxonomy" id="312017"/>
    <lineage>
        <taxon>Eukaryota</taxon>
        <taxon>Sar</taxon>
        <taxon>Alveolata</taxon>
        <taxon>Ciliophora</taxon>
        <taxon>Intramacronucleata</taxon>
        <taxon>Oligohymenophorea</taxon>
        <taxon>Hymenostomatida</taxon>
        <taxon>Tetrahymenina</taxon>
        <taxon>Tetrahymenidae</taxon>
        <taxon>Tetrahymena</taxon>
    </lineage>
</organism>
<evidence type="ECO:0000256" key="1">
    <source>
        <dbReference type="PROSITE-ProRule" id="PRU00221"/>
    </source>
</evidence>
<evidence type="ECO:0000256" key="2">
    <source>
        <dbReference type="SAM" id="MobiDB-lite"/>
    </source>
</evidence>
<protein>
    <submittedName>
        <fullName evidence="4">Transmembrane protein, putative</fullName>
    </submittedName>
</protein>
<dbReference type="InterPro" id="IPR015943">
    <property type="entry name" value="WD40/YVTN_repeat-like_dom_sf"/>
</dbReference>
<feature type="region of interest" description="Disordered" evidence="2">
    <location>
        <begin position="2792"/>
        <end position="2812"/>
    </location>
</feature>
<dbReference type="InterPro" id="IPR036322">
    <property type="entry name" value="WD40_repeat_dom_sf"/>
</dbReference>
<dbReference type="InterPro" id="IPR001680">
    <property type="entry name" value="WD40_rpt"/>
</dbReference>
<feature type="compositionally biased region" description="Low complexity" evidence="2">
    <location>
        <begin position="2800"/>
        <end position="2812"/>
    </location>
</feature>
<keyword evidence="3" id="KW-0472">Membrane</keyword>
<dbReference type="Gene3D" id="2.130.10.10">
    <property type="entry name" value="YVTN repeat-like/Quinoprotein amine dehydrogenase"/>
    <property type="match status" value="1"/>
</dbReference>
<feature type="transmembrane region" description="Helical" evidence="3">
    <location>
        <begin position="2622"/>
        <end position="2642"/>
    </location>
</feature>
<feature type="transmembrane region" description="Helical" evidence="3">
    <location>
        <begin position="2648"/>
        <end position="2669"/>
    </location>
</feature>
<sequence>MCEEYQYAQINTQNQQQCVALCDNLQIGLEGTINKCQNSYYCSSQFLQQTNLSRGENIQNVIQATNGQLLVIYTTFANLINSTNASFIRSYLFDSNIILVQAVNNQVYLFSSNNTVFAWDLDLNEQSFITNIQLGQIDMRSKMIQVENNVNRTMMAVFFVQKSQIVLTDLTYQSRQQLLISYIQSAFILDNYILLINELNQILIVSIIEDINYQIIQNYINQSYLSCSNAGKSPKKMVKASQNNSFYLIFNDNNGINVIQQSNSTCIVVQPFLAVQQLNLLQIQTTSTKNLNLIMGLYQNNLFEIYESENQKVVHSIQLNDICIDFYLIQTNQTSSLTFVLKNNVIDIYLVAFNIQSDSISFNYIKSFPVQINNPLQLLGISTPQKTLQNRPLLCIVSQDIQVIDITESQVIGLAINFQEKINYNKNTISSIAYNDQSNMILSCSIDGRVIAWQASNPLRPSFLYKLEYTPQPCISVLTNLQIGAVLFQNTIAIFNIFNPLLKREIDIKTQNYTSIIYSSNFIYCIYDQQISILQDQTEILASISGIDSIKQTYVSNQDQIYLIFKNNSIIIYEFISSSKKIIIKQNIQPYQQLNQIVFSSFFNLSTQGIYLMIQDSLKSLIILNEQLNLAFNNLNLIGNIVGVYMYDQTTFFLLLNQKINSTYPFTIQYLDLSSNAQIQTIDNFANVQKVSFVRKTIQNNFQLFRISTIQLINQISTSMELIWNVTSGTYTQERLIYTQNQMLNQELLNQQSTISFLGSQTGFVGTACSSKNNPIQGIFNLTQYTQSSVDAIQQIKNSFRLGIFYVIAQTDIYRLNAFTYQFIDIISFNKQSQIPVKNEIIQQIGISDNLGISIAYNSQQIIVRDEINNQIYQMQLLNPNSQLKSIQNYYIDESTSKIYLYGNIIIQTDLNLQQIVVQSPQSHSNFQQCSFQENIVICQFNQNQIAIYNKVSPFTIVNVISPSLNNFSLSVDTNYSNIYVYSSNIEIYNFQGAYVNSIKSIGSSIFQFDLCGNYILAYTNLAGYVIQRDNFIINNTFVPSGAILTKGFYFEDIQLIAYLTNEIRYGQVKFYDLKTQQSLGSVLNQYNNNGVGIPISVSFDAETGAIHYVDNYGNSQIALYGPQIVTTNMIGIPQLQQQSISVPIGYITDFNYNQEFIFNQNIIWTFSYNILTKSYQQLNQKTKQFYLINPIDNINNSISLLVCDNNNNIFFYQDYVLTFQQNLNNQVLDMRRFIQKSVTITFVVYPNSIQVFLGQIQSLSVVENSNNFYLIPNFQFKQIVLIQENIVLIQTISNQILDYDFTSNQILYKIQLSQNDFIVSSSVIEDSSTFVFLTLNSGGAIRYDLDNKIHSVLTFIDQNNQQNIGISTFYSAQNEVAFTMQDGSIIQMEIDSLQIKQQQILNYNAQQIKSQIQDIKCIQNTILLIQNGRYFISISEEKKMGVFNQNGNNFVKFLSFPDEYNKQSLFTSRYLILYCSFQLNIYLSSTLQFISSFRKSNLVHQITQILELQPNVLLVIYTIGIETIIINEQLFSSKSINFVQLQMPQIIKTNLNKSLNMIQIVALTSSGVFDERISIDYLDGILKSQTSAGPLQGNEYVQNCYQEIEYKSSYYANNIFDNIQRFNYNHPVSYQISLNVVNTLLSTSFLNQRNVFFSLQPSKEGSNNYNLTSQSFMNIGQNLQIKDFNLFFLEQQQQILFNKQTQNVTFQSLKIQNQQILYNTSICFNNLNIVQIVNLNIANVNLSDVSTASTNRRNLEGNSNNQQDTALFIFENCEYVLIDTLTVSNLILESNIFKLIIAKNIQKMIIKNINIQNSKFNSDAMIFDQINNLSISNLQVFSTSQYTQQQSYIYILIIQGIQEIIISQYNFQNNTQVSALYSINQFIQQNYMQQLINDNFYMENSVFNNNKYSSLQNQDTQINLLFLQNSNIAFQGIEFLNNQGTIQIKNSGNVTIETSFFENNVGVTGSSLFIDTVLSAVIQYSSFKNNFASSLGGAIYCIEVANFNIDKRTLFINNTALIGGAIKISIQQSSSLDSITNLQNIQAQFLNNIGTIYGNNIGTYPKYFEVTQNYNETQYSNYQELYIGELTQNSTQMNQNILKINQIQSGANLYLNIILFDQQHQILKFNQTKLINGEYPQQIMDEVQNYQFSIEDETTQNNQLEIKGQQYISYKEYEVKSGGFTFDNLILASSPNNVITTPILTISFSSWSYQTNIQLELSFRSCKQGEVIQQISAFIFYCKECQPGTYSLQDPSNFSLAQYQTTKNDIQIACKKCPIGALSCHSNKIILGLGYWRKNSQSDVIVECISLSDRCDPQNPKSIQGCKEGYIGPICQTCDTYGNIWRDKVYVMTINPTVCQLCSQQGYQIAYIVLILAFILIYINISVVMFMNSYVYNSITTYLRYMSILPFSNSCIQDQSTFIIKQLINYLQLSSILYQIDFNILPTFISLAPGFAGQPVGKIIISSGCIYKNLSETLRIHQEIKMRSLLYFGIPLMFFIVLFIEFYLLKIFRILKVLKYYQFVMINIVFFFFQPDAIQFFTSTFSCKQIGEESYLLQSLVIMCNDSEFTLFRSYLILPALMIWVFFPLLVLLLFIYKLKRNQKLFFCTMKFRFGYYFLEYKEKYFYWEFIRIYYKIAIVLTSALLVQSQIIQQCLSIIIITLYISSIHAYTPFQSLQQKNHETASQFILMLNLFFNILQAQYQHWIFTFIMSFIHYGFILYFIYLIFKIKIMKYKKKIIKIISFFYKMKESKTQISKLVILSYWKMIKFHLADFRGKNVIEQISSTNRKLFDHESTNRNDLSPQNSSHSSSPKSLISERYQNDDIFLQFEDSIIQEDTKAVQQRFQITLYSEQNQPQSQHAKMFEINNLANTEQLKTLQTQENNKNTDFPLINSQDLEEQVLPNTLYKSQDVHIQNKNTIN</sequence>
<dbReference type="HOGENOM" id="CLU_000956_0_0_1"/>
<keyword evidence="3" id="KW-1133">Transmembrane helix</keyword>
<dbReference type="SUPFAM" id="SSF50998">
    <property type="entry name" value="Quinoprotein alcohol dehydrogenase-like"/>
    <property type="match status" value="2"/>
</dbReference>
<reference evidence="5" key="1">
    <citation type="journal article" date="2006" name="PLoS Biol.">
        <title>Macronuclear genome sequence of the ciliate Tetrahymena thermophila, a model eukaryote.</title>
        <authorList>
            <person name="Eisen J.A."/>
            <person name="Coyne R.S."/>
            <person name="Wu M."/>
            <person name="Wu D."/>
            <person name="Thiagarajan M."/>
            <person name="Wortman J.R."/>
            <person name="Badger J.H."/>
            <person name="Ren Q."/>
            <person name="Amedeo P."/>
            <person name="Jones K.M."/>
            <person name="Tallon L.J."/>
            <person name="Delcher A.L."/>
            <person name="Salzberg S.L."/>
            <person name="Silva J.C."/>
            <person name="Haas B.J."/>
            <person name="Majoros W.H."/>
            <person name="Farzad M."/>
            <person name="Carlton J.M."/>
            <person name="Smith R.K. Jr."/>
            <person name="Garg J."/>
            <person name="Pearlman R.E."/>
            <person name="Karrer K.M."/>
            <person name="Sun L."/>
            <person name="Manning G."/>
            <person name="Elde N.C."/>
            <person name="Turkewitz A.P."/>
            <person name="Asai D.J."/>
            <person name="Wilkes D.E."/>
            <person name="Wang Y."/>
            <person name="Cai H."/>
            <person name="Collins K."/>
            <person name="Stewart B.A."/>
            <person name="Lee S.R."/>
            <person name="Wilamowska K."/>
            <person name="Weinberg Z."/>
            <person name="Ruzzo W.L."/>
            <person name="Wloga D."/>
            <person name="Gaertig J."/>
            <person name="Frankel J."/>
            <person name="Tsao C.-C."/>
            <person name="Gorovsky M.A."/>
            <person name="Keeling P.J."/>
            <person name="Waller R.F."/>
            <person name="Patron N.J."/>
            <person name="Cherry J.M."/>
            <person name="Stover N.A."/>
            <person name="Krieger C.J."/>
            <person name="del Toro C."/>
            <person name="Ryder H.F."/>
            <person name="Williamson S.C."/>
            <person name="Barbeau R.A."/>
            <person name="Hamilton E.P."/>
            <person name="Orias E."/>
        </authorList>
    </citation>
    <scope>NUCLEOTIDE SEQUENCE [LARGE SCALE GENOMIC DNA]</scope>
    <source>
        <strain evidence="5">SB210</strain>
    </source>
</reference>
<dbReference type="GeneID" id="7825383"/>
<dbReference type="InterPro" id="IPR011047">
    <property type="entry name" value="Quinoprotein_ADH-like_sf"/>
</dbReference>
<feature type="transmembrane region" description="Helical" evidence="3">
    <location>
        <begin position="2703"/>
        <end position="2725"/>
    </location>
</feature>
<evidence type="ECO:0000313" key="5">
    <source>
        <dbReference type="Proteomes" id="UP000009168"/>
    </source>
</evidence>
<feature type="transmembrane region" description="Helical" evidence="3">
    <location>
        <begin position="2572"/>
        <end position="2594"/>
    </location>
</feature>
<feature type="transmembrane region" description="Helical" evidence="3">
    <location>
        <begin position="2366"/>
        <end position="2393"/>
    </location>
</feature>
<dbReference type="InParanoid" id="Q23UF4"/>
<dbReference type="EMBL" id="GG662628">
    <property type="protein sequence ID" value="EAS00111.2"/>
    <property type="molecule type" value="Genomic_DNA"/>
</dbReference>
<gene>
    <name evidence="4" type="ORF">TTHERM_00796700</name>
</gene>
<dbReference type="SUPFAM" id="SSF50978">
    <property type="entry name" value="WD40 repeat-like"/>
    <property type="match status" value="1"/>
</dbReference>
<keyword evidence="1" id="KW-0853">WD repeat</keyword>
<dbReference type="PANTHER" id="PTHR11319">
    <property type="entry name" value="G PROTEIN-COUPLED RECEPTOR-RELATED"/>
    <property type="match status" value="1"/>
</dbReference>
<feature type="repeat" description="WD" evidence="1">
    <location>
        <begin position="422"/>
        <end position="457"/>
    </location>
</feature>
<name>Q23UF4_TETTS</name>
<proteinExistence type="predicted"/>
<accession>Q23UF4</accession>
<dbReference type="PANTHER" id="PTHR11319:SF35">
    <property type="entry name" value="OUTER MEMBRANE PROTEIN PMPC-RELATED"/>
    <property type="match status" value="1"/>
</dbReference>
<dbReference type="PROSITE" id="PS50082">
    <property type="entry name" value="WD_REPEATS_2"/>
    <property type="match status" value="1"/>
</dbReference>
<keyword evidence="5" id="KW-1185">Reference proteome</keyword>
<evidence type="ECO:0000256" key="3">
    <source>
        <dbReference type="SAM" id="Phobius"/>
    </source>
</evidence>